<protein>
    <recommendedName>
        <fullName evidence="4">Aspartate--tRNA ligase, cytoplasmic</fullName>
        <ecNumber evidence="3">6.1.1.12</ecNumber>
    </recommendedName>
    <alternativeName>
        <fullName evidence="11">Aspartyl-tRNA synthetase</fullName>
    </alternativeName>
</protein>
<keyword evidence="9" id="KW-0648">Protein biosynthesis</keyword>
<dbReference type="Pfam" id="PF00152">
    <property type="entry name" value="tRNA-synt_2"/>
    <property type="match status" value="1"/>
</dbReference>
<evidence type="ECO:0000256" key="7">
    <source>
        <dbReference type="ARBA" id="ARBA00022741"/>
    </source>
</evidence>
<dbReference type="InterPro" id="IPR024320">
    <property type="entry name" value="LPG_synthase_C"/>
</dbReference>
<feature type="compositionally biased region" description="Basic and acidic residues" evidence="13">
    <location>
        <begin position="140"/>
        <end position="196"/>
    </location>
</feature>
<dbReference type="SUPFAM" id="SSF50249">
    <property type="entry name" value="Nucleic acid-binding proteins"/>
    <property type="match status" value="1"/>
</dbReference>
<feature type="compositionally biased region" description="Low complexity" evidence="13">
    <location>
        <begin position="38"/>
        <end position="55"/>
    </location>
</feature>
<evidence type="ECO:0000256" key="2">
    <source>
        <dbReference type="ARBA" id="ARBA00005312"/>
    </source>
</evidence>
<dbReference type="AlphaFoldDB" id="A0A9P4IDG8"/>
<dbReference type="FunFam" id="3.30.930.10:FF:000013">
    <property type="entry name" value="Aspartate--tRNA ligase, cytoplasmic"/>
    <property type="match status" value="1"/>
</dbReference>
<name>A0A9P4IDG8_9PEZI</name>
<feature type="domain" description="Aminoacyl-transfer RNA synthetases class-II family profile" evidence="14">
    <location>
        <begin position="372"/>
        <end position="675"/>
    </location>
</feature>
<dbReference type="InterPro" id="IPR004365">
    <property type="entry name" value="NA-bd_OB_tRNA"/>
</dbReference>
<evidence type="ECO:0000256" key="5">
    <source>
        <dbReference type="ARBA" id="ARBA00022490"/>
    </source>
</evidence>
<dbReference type="InterPro" id="IPR004364">
    <property type="entry name" value="Aa-tRNA-synt_II"/>
</dbReference>
<evidence type="ECO:0000313" key="16">
    <source>
        <dbReference type="Proteomes" id="UP000799772"/>
    </source>
</evidence>
<dbReference type="SUPFAM" id="SSF55681">
    <property type="entry name" value="Class II aaRS and biotin synthetases"/>
    <property type="match status" value="1"/>
</dbReference>
<keyword evidence="7" id="KW-0547">Nucleotide-binding</keyword>
<dbReference type="InterPro" id="IPR006195">
    <property type="entry name" value="aa-tRNA-synth_II"/>
</dbReference>
<dbReference type="InterPro" id="IPR004523">
    <property type="entry name" value="Asp-tRNA_synthase_2"/>
</dbReference>
<dbReference type="EC" id="6.1.1.12" evidence="3"/>
<gene>
    <name evidence="15" type="ORF">NA57DRAFT_37536</name>
</gene>
<evidence type="ECO:0000256" key="3">
    <source>
        <dbReference type="ARBA" id="ARBA00012841"/>
    </source>
</evidence>
<organism evidence="15 16">
    <name type="scientific">Rhizodiscina lignyota</name>
    <dbReference type="NCBI Taxonomy" id="1504668"/>
    <lineage>
        <taxon>Eukaryota</taxon>
        <taxon>Fungi</taxon>
        <taxon>Dikarya</taxon>
        <taxon>Ascomycota</taxon>
        <taxon>Pezizomycotina</taxon>
        <taxon>Dothideomycetes</taxon>
        <taxon>Pleosporomycetidae</taxon>
        <taxon>Aulographales</taxon>
        <taxon>Rhizodiscinaceae</taxon>
        <taxon>Rhizodiscina</taxon>
    </lineage>
</organism>
<comment type="subcellular location">
    <subcellularLocation>
        <location evidence="1">Cytoplasm</location>
    </subcellularLocation>
</comment>
<evidence type="ECO:0000256" key="12">
    <source>
        <dbReference type="ARBA" id="ARBA00047904"/>
    </source>
</evidence>
<keyword evidence="16" id="KW-1185">Reference proteome</keyword>
<dbReference type="Gene3D" id="3.30.930.10">
    <property type="entry name" value="Bira Bifunctional Protein, Domain 2"/>
    <property type="match status" value="1"/>
</dbReference>
<dbReference type="Gene3D" id="2.40.50.140">
    <property type="entry name" value="Nucleic acid-binding proteins"/>
    <property type="match status" value="1"/>
</dbReference>
<evidence type="ECO:0000256" key="11">
    <source>
        <dbReference type="ARBA" id="ARBA00033155"/>
    </source>
</evidence>
<dbReference type="CDD" id="cd04320">
    <property type="entry name" value="AspRS_cyto_N"/>
    <property type="match status" value="1"/>
</dbReference>
<dbReference type="GO" id="GO:0005829">
    <property type="term" value="C:cytosol"/>
    <property type="evidence" value="ECO:0007669"/>
    <property type="project" value="TreeGrafter"/>
</dbReference>
<feature type="compositionally biased region" description="Polar residues" evidence="13">
    <location>
        <begin position="20"/>
        <end position="30"/>
    </location>
</feature>
<proteinExistence type="inferred from homology"/>
<comment type="catalytic activity">
    <reaction evidence="12">
        <text>tRNA(Asp) + L-aspartate + ATP = L-aspartyl-tRNA(Asp) + AMP + diphosphate</text>
        <dbReference type="Rhea" id="RHEA:19649"/>
        <dbReference type="Rhea" id="RHEA-COMP:9660"/>
        <dbReference type="Rhea" id="RHEA-COMP:9678"/>
        <dbReference type="ChEBI" id="CHEBI:29991"/>
        <dbReference type="ChEBI" id="CHEBI:30616"/>
        <dbReference type="ChEBI" id="CHEBI:33019"/>
        <dbReference type="ChEBI" id="CHEBI:78442"/>
        <dbReference type="ChEBI" id="CHEBI:78516"/>
        <dbReference type="ChEBI" id="CHEBI:456215"/>
        <dbReference type="EC" id="6.1.1.12"/>
    </reaction>
</comment>
<dbReference type="NCBIfam" id="NF003483">
    <property type="entry name" value="PRK05159.1"/>
    <property type="match status" value="1"/>
</dbReference>
<evidence type="ECO:0000313" key="15">
    <source>
        <dbReference type="EMBL" id="KAF2099831.1"/>
    </source>
</evidence>
<reference evidence="15" key="1">
    <citation type="journal article" date="2020" name="Stud. Mycol.">
        <title>101 Dothideomycetes genomes: a test case for predicting lifestyles and emergence of pathogens.</title>
        <authorList>
            <person name="Haridas S."/>
            <person name="Albert R."/>
            <person name="Binder M."/>
            <person name="Bloem J."/>
            <person name="Labutti K."/>
            <person name="Salamov A."/>
            <person name="Andreopoulos B."/>
            <person name="Baker S."/>
            <person name="Barry K."/>
            <person name="Bills G."/>
            <person name="Bluhm B."/>
            <person name="Cannon C."/>
            <person name="Castanera R."/>
            <person name="Culley D."/>
            <person name="Daum C."/>
            <person name="Ezra D."/>
            <person name="Gonzalez J."/>
            <person name="Henrissat B."/>
            <person name="Kuo A."/>
            <person name="Liang C."/>
            <person name="Lipzen A."/>
            <person name="Lutzoni F."/>
            <person name="Magnuson J."/>
            <person name="Mondo S."/>
            <person name="Nolan M."/>
            <person name="Ohm R."/>
            <person name="Pangilinan J."/>
            <person name="Park H.-J."/>
            <person name="Ramirez L."/>
            <person name="Alfaro M."/>
            <person name="Sun H."/>
            <person name="Tritt A."/>
            <person name="Yoshinaga Y."/>
            <person name="Zwiers L.-H."/>
            <person name="Turgeon B."/>
            <person name="Goodwin S."/>
            <person name="Spatafora J."/>
            <person name="Crous P."/>
            <person name="Grigoriev I."/>
        </authorList>
    </citation>
    <scope>NUCLEOTIDE SEQUENCE</scope>
    <source>
        <strain evidence="15">CBS 133067</strain>
    </source>
</reference>
<dbReference type="PANTHER" id="PTHR43450">
    <property type="entry name" value="ASPARTYL-TRNA SYNTHETASE"/>
    <property type="match status" value="1"/>
</dbReference>
<comment type="similarity">
    <text evidence="2">Belongs to the class-II aminoacyl-tRNA synthetase family. Type 2 subfamily.</text>
</comment>
<feature type="region of interest" description="Disordered" evidence="13">
    <location>
        <begin position="1"/>
        <end position="196"/>
    </location>
</feature>
<dbReference type="FunFam" id="2.40.50.140:FF:000132">
    <property type="entry name" value="Aspartyl-tRNA synthetase, cytoplasmic"/>
    <property type="match status" value="1"/>
</dbReference>
<evidence type="ECO:0000256" key="8">
    <source>
        <dbReference type="ARBA" id="ARBA00022840"/>
    </source>
</evidence>
<dbReference type="GO" id="GO:0006422">
    <property type="term" value="P:aspartyl-tRNA aminoacylation"/>
    <property type="evidence" value="ECO:0007669"/>
    <property type="project" value="InterPro"/>
</dbReference>
<feature type="compositionally biased region" description="Polar residues" evidence="13">
    <location>
        <begin position="70"/>
        <end position="83"/>
    </location>
</feature>
<dbReference type="HAMAP" id="MF_02075">
    <property type="entry name" value="Asp_tRNA_synth_type2"/>
    <property type="match status" value="1"/>
</dbReference>
<keyword evidence="8" id="KW-0067">ATP-binding</keyword>
<evidence type="ECO:0000256" key="4">
    <source>
        <dbReference type="ARBA" id="ARBA00018853"/>
    </source>
</evidence>
<dbReference type="InterPro" id="IPR045864">
    <property type="entry name" value="aa-tRNA-synth_II/BPL/LPL"/>
</dbReference>
<dbReference type="EMBL" id="ML978125">
    <property type="protein sequence ID" value="KAF2099831.1"/>
    <property type="molecule type" value="Genomic_DNA"/>
</dbReference>
<keyword evidence="5" id="KW-0963">Cytoplasm</keyword>
<dbReference type="GO" id="GO:0003723">
    <property type="term" value="F:RNA binding"/>
    <property type="evidence" value="ECO:0007669"/>
    <property type="project" value="TreeGrafter"/>
</dbReference>
<dbReference type="PROSITE" id="PS50862">
    <property type="entry name" value="AA_TRNA_LIGASE_II"/>
    <property type="match status" value="1"/>
</dbReference>
<dbReference type="GO" id="GO:0004815">
    <property type="term" value="F:aspartate-tRNA ligase activity"/>
    <property type="evidence" value="ECO:0007669"/>
    <property type="project" value="UniProtKB-EC"/>
</dbReference>
<dbReference type="GO" id="GO:0005524">
    <property type="term" value="F:ATP binding"/>
    <property type="evidence" value="ECO:0007669"/>
    <property type="project" value="UniProtKB-KW"/>
</dbReference>
<evidence type="ECO:0000256" key="13">
    <source>
        <dbReference type="SAM" id="MobiDB-lite"/>
    </source>
</evidence>
<dbReference type="InterPro" id="IPR002312">
    <property type="entry name" value="Asp/Asn-tRNA-synth_IIb"/>
</dbReference>
<dbReference type="GO" id="GO:0017101">
    <property type="term" value="C:aminoacyl-tRNA synthetase multienzyme complex"/>
    <property type="evidence" value="ECO:0007669"/>
    <property type="project" value="TreeGrafter"/>
</dbReference>
<keyword evidence="6" id="KW-0436">Ligase</keyword>
<dbReference type="NCBIfam" id="TIGR00458">
    <property type="entry name" value="aspS_nondisc"/>
    <property type="match status" value="1"/>
</dbReference>
<accession>A0A9P4IDG8</accession>
<dbReference type="CDD" id="cd00776">
    <property type="entry name" value="AsxRS_core"/>
    <property type="match status" value="1"/>
</dbReference>
<dbReference type="PRINTS" id="PR01042">
    <property type="entry name" value="TRNASYNTHASP"/>
</dbReference>
<evidence type="ECO:0000256" key="10">
    <source>
        <dbReference type="ARBA" id="ARBA00023146"/>
    </source>
</evidence>
<evidence type="ECO:0000256" key="6">
    <source>
        <dbReference type="ARBA" id="ARBA00022598"/>
    </source>
</evidence>
<evidence type="ECO:0000256" key="1">
    <source>
        <dbReference type="ARBA" id="ARBA00004496"/>
    </source>
</evidence>
<dbReference type="Pfam" id="PF09924">
    <property type="entry name" value="LPG_synthase_C"/>
    <property type="match status" value="1"/>
</dbReference>
<dbReference type="InterPro" id="IPR012340">
    <property type="entry name" value="NA-bd_OB-fold"/>
</dbReference>
<evidence type="ECO:0000259" key="14">
    <source>
        <dbReference type="PROSITE" id="PS50862"/>
    </source>
</evidence>
<comment type="caution">
    <text evidence="15">The sequence shown here is derived from an EMBL/GenBank/DDBJ whole genome shotgun (WGS) entry which is preliminary data.</text>
</comment>
<sequence>MSLKKALNKLTPHRHGSGSEPPSDSENGSATPKIPHTNSALSGLSDLSSNDNLAAGASPRTSAVYGRASPRNSGTFSRNSTFASDELSPTRASPRMSGIFSRSTGGGSKHEHGHNKHHSPIRLVKEKLMGEESSDSELALNREGERMSRNQQRKAEKIAESELRRKEARERYEEQKKKREEMERRMREEESEENRTRYGEMPVNNYAGEWKHDQRDEILTLSKEDIGKEVTFRARIHNVRKMSAHMVFFVFRQQLATIQGVLQEHGNISQFMVYWAEHVDVESVVLVKGVVQEPKAKQGEILGCTVHDVEVSVHGMHVEAKVSDPLPFTVHEAEITRTEVDKEEDSRQVVGMRPRIANRVIDLRSSASQGIFRIQSGICHIFRNHLDELGFIEIHTPKLQGGATESGASVFKLDYFGRPAFLAQSPQLAKQMSIAADFKKVYEIGAVFRAENSNTHRHLTEYTGLDLEMAIDEHYHEVLRVLDGTFKAIFKGVYERYRKEIDIIKEQFPHEDLVWIDETPRIPFKEAITLLNGTGWRDENGNELPLDEDLGTRDEIQLGRVIKEKFGTDYYIIDKFPASARPFYTMPDPNDPTYTNSFDIFLRGQEILSGGQRIHDSATLLANMERMKVDPKSMEDYINGFQWGAPPHGGGGIGLERILMLLLATGDIRYASMYPRDPKSLPARPKIKELRHPEASTMHPPWEGKDRATAGMELQPIEKLIANYGDASNTSWLEPRTHIWRDPLTGAAVGWVPQDGFAIIVGDPLCHASQYTKTIAGFLRYIKKEEGLKPLWLLVGHDVEEVLTAKFNWRSFSVVSEQRLNPGNNPAMQDHEVQRKIKHAEREGIKIHDIPIGKPVPEDVRQKVDARVKDWISNRKGKQVHLTDIHPWQDMEHRQYHYAIDKNGTVAALCILAQLSPDHGWQVKYSLDFPGAPSGTIEYIVTHALKYVADAGVTNVTFGGGASAKFTPGHNIKGTRVKVLSKAYHAIASELKLTAKTDFREKLGAQEDPVYITYPPHGLGPMGVKAILSFFEDD</sequence>
<evidence type="ECO:0000256" key="9">
    <source>
        <dbReference type="ARBA" id="ARBA00022917"/>
    </source>
</evidence>
<keyword evidence="10" id="KW-0030">Aminoacyl-tRNA synthetase</keyword>
<dbReference type="Pfam" id="PF01336">
    <property type="entry name" value="tRNA_anti-codon"/>
    <property type="match status" value="1"/>
</dbReference>
<feature type="compositionally biased region" description="Basic residues" evidence="13">
    <location>
        <begin position="111"/>
        <end position="120"/>
    </location>
</feature>
<dbReference type="Proteomes" id="UP000799772">
    <property type="component" value="Unassembled WGS sequence"/>
</dbReference>
<dbReference type="OrthoDB" id="372395at2759"/>
<dbReference type="PANTHER" id="PTHR43450:SF2">
    <property type="entry name" value="ASPARTATE--TRNA LIGASE"/>
    <property type="match status" value="1"/>
</dbReference>